<dbReference type="InterPro" id="IPR038666">
    <property type="entry name" value="SSP1_head-tail_sf"/>
</dbReference>
<proteinExistence type="predicted"/>
<reference evidence="1" key="1">
    <citation type="journal article" date="2021" name="Proc. Natl. Acad. Sci. U.S.A.">
        <title>A Catalog of Tens of Thousands of Viruses from Human Metagenomes Reveals Hidden Associations with Chronic Diseases.</title>
        <authorList>
            <person name="Tisza M.J."/>
            <person name="Buck C.B."/>
        </authorList>
    </citation>
    <scope>NUCLEOTIDE SEQUENCE</scope>
    <source>
        <strain evidence="1">Ct91l7</strain>
    </source>
</reference>
<dbReference type="InterPro" id="IPR008767">
    <property type="entry name" value="Phage_SPP1_head-tail_adaptor"/>
</dbReference>
<sequence>MAARANAGEMRTKITIKNPVYTIRDGFSREEFVNAFTRPVWCKWVNAHGAEIYQAAELHLREPATITMRYSPLVTVKSRIWRERDTDPYEVISINNVNDRCEFLEIKVQRVVTA</sequence>
<dbReference type="Pfam" id="PF05521">
    <property type="entry name" value="Phage_HCP"/>
    <property type="match status" value="1"/>
</dbReference>
<organism evidence="1">
    <name type="scientific">Siphoviridae sp. ct91l7</name>
    <dbReference type="NCBI Taxonomy" id="2826173"/>
    <lineage>
        <taxon>Viruses</taxon>
        <taxon>Duplodnaviria</taxon>
        <taxon>Heunggongvirae</taxon>
        <taxon>Uroviricota</taxon>
        <taxon>Caudoviricetes</taxon>
    </lineage>
</organism>
<accession>A0A8S5MX59</accession>
<evidence type="ECO:0000313" key="1">
    <source>
        <dbReference type="EMBL" id="DAD86788.1"/>
    </source>
</evidence>
<protein>
    <submittedName>
        <fullName evidence="1">Head tail joining protein</fullName>
    </submittedName>
</protein>
<dbReference type="EMBL" id="BK015008">
    <property type="protein sequence ID" value="DAD86788.1"/>
    <property type="molecule type" value="Genomic_DNA"/>
</dbReference>
<dbReference type="Gene3D" id="2.40.10.270">
    <property type="entry name" value="Bacteriophage SPP1 head-tail adaptor protein"/>
    <property type="match status" value="1"/>
</dbReference>
<name>A0A8S5MX59_9CAUD</name>